<proteinExistence type="inferred from homology"/>
<evidence type="ECO:0000259" key="3">
    <source>
        <dbReference type="Pfam" id="PF20454"/>
    </source>
</evidence>
<protein>
    <submittedName>
        <fullName evidence="4">Phage terminase large subunit family protein</fullName>
    </submittedName>
</protein>
<dbReference type="Pfam" id="PF05876">
    <property type="entry name" value="GpA_ATPase"/>
    <property type="match status" value="1"/>
</dbReference>
<feature type="compositionally biased region" description="Basic residues" evidence="1">
    <location>
        <begin position="611"/>
        <end position="624"/>
    </location>
</feature>
<dbReference type="EMBL" id="VYXP01000002">
    <property type="protein sequence ID" value="KAA9133465.1"/>
    <property type="molecule type" value="Genomic_DNA"/>
</dbReference>
<feature type="domain" description="Terminase large subunit GpA endonuclease" evidence="3">
    <location>
        <begin position="308"/>
        <end position="584"/>
    </location>
</feature>
<feature type="domain" description="Phage terminase large subunit GpA ATPase" evidence="2">
    <location>
        <begin position="44"/>
        <end position="291"/>
    </location>
</feature>
<dbReference type="Pfam" id="PF20454">
    <property type="entry name" value="GpA_nuclease"/>
    <property type="match status" value="1"/>
</dbReference>
<gene>
    <name evidence="4" type="ORF">F3N42_03690</name>
</gene>
<comment type="caution">
    <text evidence="4">The sequence shown here is derived from an EMBL/GenBank/DDBJ whole genome shotgun (WGS) entry which is preliminary data.</text>
</comment>
<name>A0A5N0TEJ8_9GAMM</name>
<dbReference type="PANTHER" id="PTHR34413:SF2">
    <property type="entry name" value="PROPHAGE TAIL FIBER ASSEMBLY PROTEIN HOMOLOG TFAE-RELATED"/>
    <property type="match status" value="1"/>
</dbReference>
<evidence type="ECO:0000256" key="1">
    <source>
        <dbReference type="SAM" id="MobiDB-lite"/>
    </source>
</evidence>
<dbReference type="InterPro" id="IPR051220">
    <property type="entry name" value="TFA_Chaperone"/>
</dbReference>
<reference evidence="4 5" key="1">
    <citation type="submission" date="2019-09" db="EMBL/GenBank/DDBJ databases">
        <title>Wenzhouxiangella sp. Genome sequencing and assembly.</title>
        <authorList>
            <person name="Zhang R."/>
        </authorList>
    </citation>
    <scope>NUCLEOTIDE SEQUENCE [LARGE SCALE GENOMIC DNA]</scope>
    <source>
        <strain evidence="4 5">W260</strain>
    </source>
</reference>
<dbReference type="InterPro" id="IPR027417">
    <property type="entry name" value="P-loop_NTPase"/>
</dbReference>
<dbReference type="Proteomes" id="UP000325372">
    <property type="component" value="Unassembled WGS sequence"/>
</dbReference>
<evidence type="ECO:0000259" key="2">
    <source>
        <dbReference type="Pfam" id="PF05876"/>
    </source>
</evidence>
<keyword evidence="5" id="KW-1185">Reference proteome</keyword>
<accession>A0A5N0TEJ8</accession>
<dbReference type="InterPro" id="IPR046453">
    <property type="entry name" value="GpA_ATPase"/>
</dbReference>
<dbReference type="Gene3D" id="3.40.50.300">
    <property type="entry name" value="P-loop containing nucleotide triphosphate hydrolases"/>
    <property type="match status" value="1"/>
</dbReference>
<feature type="region of interest" description="Disordered" evidence="1">
    <location>
        <begin position="594"/>
        <end position="630"/>
    </location>
</feature>
<dbReference type="GO" id="GO:0016887">
    <property type="term" value="F:ATP hydrolysis activity"/>
    <property type="evidence" value="ECO:0007669"/>
    <property type="project" value="InterPro"/>
</dbReference>
<sequence length="630" mass="71277">MNLREQLRLISKTISKATKTVRPPPDLTVSQWADAHRMLSSEASAEPGRWSTDRAPYQRGIMDALNDPSVDEVVFMASAQVGKTEVLLNAIGYFSEQDPSPIMLLQPTLELAQAFSKDRVAPMIRDTPRLTKTFPDPKSRDGDNGLLYKKFAGGHLTMSGANSPASLASRPIRVVLADEIDQYPTTVGKRGDPLALAYKRANNFHNAVRMCISTPTESGNSRIEMKFLEGDQRYFLVPCPHCDHAHRLIWDNVHWDTDEETGEVSEDVWMVCPECGGVIEEGDKARMIARADQEPGLGWTASKRFRGIASFHISELYSTWRTWRETRDDFLTAKVRPDLLKTWVNEALGEVWQEAEETTDPDAIANRREPFDWREELPRQALLLTAGVDVQDDRLEYEIVAWSEGWESWGIETRVLTGDPGKAELWKRLEDELLNSSWTRDDGTTMNIPGIAVDSGGHYTTEVYTFAKKHPGRVFAIKGAAGSREVVSRPTRNNKLKVPLFTLGVDAIKELLFFSYLKTVVPGPGYCHFPAHYDDTYFDQLTNEVPVKRYKNGVPVRMWKAVGRNEALDNRVYAYAAARILNPNFRAIAKRLAPDDGGEEQETEKQVSINKQRKKAKQRRRRRGGFVTNY</sequence>
<dbReference type="HAMAP" id="MF_04144">
    <property type="entry name" value="TERL_LAMBDA"/>
    <property type="match status" value="1"/>
</dbReference>
<dbReference type="GO" id="GO:0005524">
    <property type="term" value="F:ATP binding"/>
    <property type="evidence" value="ECO:0007669"/>
    <property type="project" value="InterPro"/>
</dbReference>
<dbReference type="InterPro" id="IPR008866">
    <property type="entry name" value="Phage_lambda_GpA-like"/>
</dbReference>
<dbReference type="InterPro" id="IPR046454">
    <property type="entry name" value="GpA_endonuclease"/>
</dbReference>
<evidence type="ECO:0000313" key="4">
    <source>
        <dbReference type="EMBL" id="KAA9133465.1"/>
    </source>
</evidence>
<dbReference type="AlphaFoldDB" id="A0A5N0TEJ8"/>
<organism evidence="4 5">
    <name type="scientific">Marinihelvus fidelis</name>
    <dbReference type="NCBI Taxonomy" id="2613842"/>
    <lineage>
        <taxon>Bacteria</taxon>
        <taxon>Pseudomonadati</taxon>
        <taxon>Pseudomonadota</taxon>
        <taxon>Gammaproteobacteria</taxon>
        <taxon>Chromatiales</taxon>
        <taxon>Wenzhouxiangellaceae</taxon>
        <taxon>Marinihelvus</taxon>
    </lineage>
</organism>
<dbReference type="GO" id="GO:0004519">
    <property type="term" value="F:endonuclease activity"/>
    <property type="evidence" value="ECO:0007669"/>
    <property type="project" value="InterPro"/>
</dbReference>
<evidence type="ECO:0000313" key="5">
    <source>
        <dbReference type="Proteomes" id="UP000325372"/>
    </source>
</evidence>
<dbReference type="PANTHER" id="PTHR34413">
    <property type="entry name" value="PROPHAGE TAIL FIBER ASSEMBLY PROTEIN HOMOLOG TFAE-RELATED-RELATED"/>
    <property type="match status" value="1"/>
</dbReference>